<keyword evidence="3" id="KW-1185">Reference proteome</keyword>
<dbReference type="Gene3D" id="2.60.120.260">
    <property type="entry name" value="Galactose-binding domain-like"/>
    <property type="match status" value="1"/>
</dbReference>
<dbReference type="SUPFAM" id="SSF49785">
    <property type="entry name" value="Galactose-binding domain-like"/>
    <property type="match status" value="1"/>
</dbReference>
<dbReference type="KEGG" id="sroi:IAG44_12210"/>
<feature type="domain" description="NAD glycohydrolase translocation F5/8 type C" evidence="1">
    <location>
        <begin position="66"/>
        <end position="169"/>
    </location>
</feature>
<dbReference type="Proteomes" id="UP000516052">
    <property type="component" value="Chromosome"/>
</dbReference>
<proteinExistence type="predicted"/>
<protein>
    <submittedName>
        <fullName evidence="2">Zinc ribbon domain-containing protein</fullName>
    </submittedName>
</protein>
<dbReference type="InterPro" id="IPR057561">
    <property type="entry name" value="NADase_transloc"/>
</dbReference>
<name>A0A7H0IBH3_9ACTN</name>
<dbReference type="EMBL" id="CP060828">
    <property type="protein sequence ID" value="QNP70139.1"/>
    <property type="molecule type" value="Genomic_DNA"/>
</dbReference>
<gene>
    <name evidence="2" type="ORF">IAG44_12210</name>
</gene>
<dbReference type="NCBIfam" id="NF047619">
    <property type="entry name" value="NADase_discoid"/>
    <property type="match status" value="1"/>
</dbReference>
<evidence type="ECO:0000259" key="1">
    <source>
        <dbReference type="Pfam" id="PF25302"/>
    </source>
</evidence>
<accession>A0A7H0IBH3</accession>
<evidence type="ECO:0000313" key="3">
    <source>
        <dbReference type="Proteomes" id="UP000516052"/>
    </source>
</evidence>
<dbReference type="InterPro" id="IPR008979">
    <property type="entry name" value="Galactose-bd-like_sf"/>
</dbReference>
<dbReference type="Pfam" id="PF25302">
    <property type="entry name" value="NADase_transloc"/>
    <property type="match status" value="1"/>
</dbReference>
<reference evidence="2 3" key="1">
    <citation type="submission" date="2020-08" db="EMBL/GenBank/DDBJ databases">
        <title>A novel species.</title>
        <authorList>
            <person name="Gao J."/>
        </authorList>
    </citation>
    <scope>NUCLEOTIDE SEQUENCE [LARGE SCALE GENOMIC DNA]</scope>
    <source>
        <strain evidence="2 3">CRXT-G-22</strain>
    </source>
</reference>
<organism evidence="2 3">
    <name type="scientific">Streptomyces roseirectus</name>
    <dbReference type="NCBI Taxonomy" id="2768066"/>
    <lineage>
        <taxon>Bacteria</taxon>
        <taxon>Bacillati</taxon>
        <taxon>Actinomycetota</taxon>
        <taxon>Actinomycetes</taxon>
        <taxon>Kitasatosporales</taxon>
        <taxon>Streptomycetaceae</taxon>
        <taxon>Streptomyces</taxon>
    </lineage>
</organism>
<evidence type="ECO:0000313" key="2">
    <source>
        <dbReference type="EMBL" id="QNP70139.1"/>
    </source>
</evidence>
<dbReference type="AlphaFoldDB" id="A0A7H0IBH3"/>
<sequence length="191" mass="20734">MWPFRRKVRASSGRLTRLLVILAVILALCAAGFFLLPAGRALFEDTRDKLGKPVPITPVTTTATTESARHPATNTTDGVRNSYWGTSPGASVTYTFRTPFRLVDVIITNGAGFTPKEYATQGRALEMDLEVTTSSGEKKTKKITLADKAGTHTIVTAFSDVKTVRLTLNSPAGLTQGRQLALAEVEFFKRS</sequence>